<name>A0A2N3IAK6_9BACT</name>
<sequence length="295" mass="33446">MKKIILVLICFAWMQISNAQEKKMSPFFKTGTSQTDISLLISNIKQNLETNQFSIIGEYQPEASQELYVICFTRNDLSELCLKSSDRGALASVLKIGLVKKGERTIVSMLNPDYVFCAYLSNYETDKPLFSKITSDVKKSLSAIGDEFTPFGGEVKEGSLKKYHYKMMMPYFSDPVNLNEFESFEAGLTTIRKNLKAKKGNAHLIYEQVFENKNIAVFGIGLLDSEDGEKQFLPIIGEDHIAAMPYEIILQGKEVSMLHGKYRFALYWPELTMGTFMRIMSTPGDVEDFMKAITE</sequence>
<keyword evidence="1" id="KW-0732">Signal</keyword>
<keyword evidence="3" id="KW-1185">Reference proteome</keyword>
<evidence type="ECO:0008006" key="4">
    <source>
        <dbReference type="Google" id="ProtNLM"/>
    </source>
</evidence>
<dbReference type="Proteomes" id="UP000233618">
    <property type="component" value="Unassembled WGS sequence"/>
</dbReference>
<feature type="signal peptide" evidence="1">
    <location>
        <begin position="1"/>
        <end position="19"/>
    </location>
</feature>
<reference evidence="2 3" key="1">
    <citation type="journal article" date="2017" name="Front. Microbiol.">
        <title>Labilibaculum manganireducens gen. nov., sp. nov. and Labilibaculum filiforme sp. nov., Novel Bacteroidetes Isolated from Subsurface Sediments of the Baltic Sea.</title>
        <authorList>
            <person name="Vandieken V."/>
            <person name="Marshall I.P."/>
            <person name="Niemann H."/>
            <person name="Engelen B."/>
            <person name="Cypionka H."/>
        </authorList>
    </citation>
    <scope>NUCLEOTIDE SEQUENCE [LARGE SCALE GENOMIC DNA]</scope>
    <source>
        <strain evidence="2 3">59.10-2M</strain>
    </source>
</reference>
<feature type="chain" id="PRO_5014982027" description="DUF302 domain-containing protein" evidence="1">
    <location>
        <begin position="20"/>
        <end position="295"/>
    </location>
</feature>
<proteinExistence type="predicted"/>
<organism evidence="2 3">
    <name type="scientific">Labilibaculum manganireducens</name>
    <dbReference type="NCBI Taxonomy" id="1940525"/>
    <lineage>
        <taxon>Bacteria</taxon>
        <taxon>Pseudomonadati</taxon>
        <taxon>Bacteroidota</taxon>
        <taxon>Bacteroidia</taxon>
        <taxon>Marinilabiliales</taxon>
        <taxon>Marinifilaceae</taxon>
        <taxon>Labilibaculum</taxon>
    </lineage>
</organism>
<comment type="caution">
    <text evidence="2">The sequence shown here is derived from an EMBL/GenBank/DDBJ whole genome shotgun (WGS) entry which is preliminary data.</text>
</comment>
<gene>
    <name evidence="2" type="ORF">BZG01_08135</name>
</gene>
<accession>A0A2N3IAK6</accession>
<protein>
    <recommendedName>
        <fullName evidence="4">DUF302 domain-containing protein</fullName>
    </recommendedName>
</protein>
<dbReference type="RefSeq" id="WP_101309334.1">
    <property type="nucleotide sequence ID" value="NZ_MVDE01000009.1"/>
</dbReference>
<evidence type="ECO:0000313" key="3">
    <source>
        <dbReference type="Proteomes" id="UP000233618"/>
    </source>
</evidence>
<evidence type="ECO:0000256" key="1">
    <source>
        <dbReference type="SAM" id="SignalP"/>
    </source>
</evidence>
<dbReference type="AlphaFoldDB" id="A0A2N3IAK6"/>
<evidence type="ECO:0000313" key="2">
    <source>
        <dbReference type="EMBL" id="PKQ67346.1"/>
    </source>
</evidence>
<dbReference type="EMBL" id="MVDE01000009">
    <property type="protein sequence ID" value="PKQ67346.1"/>
    <property type="molecule type" value="Genomic_DNA"/>
</dbReference>